<comment type="caution">
    <text evidence="2">The sequence shown here is derived from an EMBL/GenBank/DDBJ whole genome shotgun (WGS) entry which is preliminary data.</text>
</comment>
<organism evidence="2 3">
    <name type="scientific">Burkholderia contaminans</name>
    <dbReference type="NCBI Taxonomy" id="488447"/>
    <lineage>
        <taxon>Bacteria</taxon>
        <taxon>Pseudomonadati</taxon>
        <taxon>Pseudomonadota</taxon>
        <taxon>Betaproteobacteria</taxon>
        <taxon>Burkholderiales</taxon>
        <taxon>Burkholderiaceae</taxon>
        <taxon>Burkholderia</taxon>
        <taxon>Burkholderia cepacia complex</taxon>
    </lineage>
</organism>
<protein>
    <submittedName>
        <fullName evidence="2">Uncharacterized protein</fullName>
    </submittedName>
</protein>
<name>A0A2S5DM42_9BURK</name>
<accession>A0A2S5DM42</accession>
<evidence type="ECO:0000313" key="2">
    <source>
        <dbReference type="EMBL" id="POZ80159.1"/>
    </source>
</evidence>
<sequence>MNQFDYASLSRDLDAAIRDIHRGPVEKNGLANYFKHKFERKHHEYLVNQEKAGKWFARGAIGATTASAASLGMIIASGPALAPAAAAVSIAGLGYMVAETIRCVVTAHKGKKEIARAWGLIHAAAEEQLQVWAADNRGGFIGRLYSSVAAKFKGYDERVRNIARELGKLDPSSPEYVQLVRHTIDEKIDPDFNQYLRRTSLEKHSPAALLTEQMKAGLQVRNEASVHRAATAEFPLWDVPKYASGAAGGVFAVAQAAHRNSERLDIRDLPNPPRSMRSPSMR</sequence>
<dbReference type="AlphaFoldDB" id="A0A2S5DM42"/>
<reference evidence="2 3" key="1">
    <citation type="submission" date="2018-01" db="EMBL/GenBank/DDBJ databases">
        <title>Successful Treatment of Persistent Burkholderia cepacia Bacteremia with Ceftazidime-Avibactam.</title>
        <authorList>
            <person name="Tamma P."/>
            <person name="Fan Y."/>
            <person name="Bergman Y."/>
            <person name="Sick-Samuels A."/>
            <person name="Hsu A."/>
            <person name="Timp W."/>
            <person name="Simner P."/>
        </authorList>
    </citation>
    <scope>NUCLEOTIDE SEQUENCE [LARGE SCALE GENOMIC DNA]</scope>
    <source>
        <strain evidence="2 3">170816</strain>
    </source>
</reference>
<dbReference type="RefSeq" id="WP_105749995.1">
    <property type="nucleotide sequence ID" value="NZ_PQVP01000006.1"/>
</dbReference>
<evidence type="ECO:0000313" key="3">
    <source>
        <dbReference type="Proteomes" id="UP000238655"/>
    </source>
</evidence>
<dbReference type="Proteomes" id="UP000238655">
    <property type="component" value="Unassembled WGS sequence"/>
</dbReference>
<evidence type="ECO:0000256" key="1">
    <source>
        <dbReference type="SAM" id="MobiDB-lite"/>
    </source>
</evidence>
<proteinExistence type="predicted"/>
<dbReference type="EMBL" id="PQVP01000006">
    <property type="protein sequence ID" value="POZ80159.1"/>
    <property type="molecule type" value="Genomic_DNA"/>
</dbReference>
<feature type="region of interest" description="Disordered" evidence="1">
    <location>
        <begin position="262"/>
        <end position="282"/>
    </location>
</feature>
<gene>
    <name evidence="2" type="ORF">C3743_39965</name>
</gene>